<dbReference type="Pfam" id="PF02163">
    <property type="entry name" value="Peptidase_M50"/>
    <property type="match status" value="1"/>
</dbReference>
<keyword evidence="7 11" id="KW-0862">Zinc</keyword>
<dbReference type="GeneID" id="97129625"/>
<evidence type="ECO:0000256" key="1">
    <source>
        <dbReference type="ARBA" id="ARBA00001947"/>
    </source>
</evidence>
<comment type="subcellular location">
    <subcellularLocation>
        <location evidence="2">Membrane</location>
        <topology evidence="2">Multi-pass membrane protein</topology>
    </subcellularLocation>
</comment>
<comment type="similarity">
    <text evidence="3 11">Belongs to the peptidase M50B family.</text>
</comment>
<dbReference type="EMBL" id="JABMCC010000089">
    <property type="protein sequence ID" value="NUU53034.1"/>
    <property type="molecule type" value="Genomic_DNA"/>
</dbReference>
<dbReference type="NCBIfam" id="TIGR00054">
    <property type="entry name" value="RIP metalloprotease RseP"/>
    <property type="match status" value="1"/>
</dbReference>
<comment type="cofactor">
    <cofactor evidence="1 11">
        <name>Zn(2+)</name>
        <dbReference type="ChEBI" id="CHEBI:29105"/>
    </cofactor>
</comment>
<keyword evidence="6 11" id="KW-0378">Hydrolase</keyword>
<dbReference type="RefSeq" id="WP_175380835.1">
    <property type="nucleotide sequence ID" value="NZ_CBCRYD010000030.1"/>
</dbReference>
<protein>
    <recommendedName>
        <fullName evidence="11">Zinc metalloprotease</fullName>
        <ecNumber evidence="11">3.4.24.-</ecNumber>
    </recommendedName>
</protein>
<comment type="caution">
    <text evidence="13">The sequence shown here is derived from an EMBL/GenBank/DDBJ whole genome shotgun (WGS) entry which is preliminary data.</text>
</comment>
<keyword evidence="11" id="KW-0479">Metal-binding</keyword>
<dbReference type="SUPFAM" id="SSF50156">
    <property type="entry name" value="PDZ domain-like"/>
    <property type="match status" value="1"/>
</dbReference>
<gene>
    <name evidence="13" type="primary">rseP</name>
    <name evidence="13" type="ORF">HP548_02845</name>
</gene>
<keyword evidence="10 11" id="KW-0472">Membrane</keyword>
<proteinExistence type="inferred from homology"/>
<keyword evidence="5 11" id="KW-0812">Transmembrane</keyword>
<organism evidence="13 14">
    <name type="scientific">Paenibacillus taichungensis</name>
    <dbReference type="NCBI Taxonomy" id="484184"/>
    <lineage>
        <taxon>Bacteria</taxon>
        <taxon>Bacillati</taxon>
        <taxon>Bacillota</taxon>
        <taxon>Bacilli</taxon>
        <taxon>Bacillales</taxon>
        <taxon>Paenibacillaceae</taxon>
        <taxon>Paenibacillus</taxon>
    </lineage>
</organism>
<evidence type="ECO:0000256" key="4">
    <source>
        <dbReference type="ARBA" id="ARBA00022670"/>
    </source>
</evidence>
<reference evidence="13 14" key="1">
    <citation type="submission" date="2020-05" db="EMBL/GenBank/DDBJ databases">
        <title>Genome Sequencing of Type Strains.</title>
        <authorList>
            <person name="Lemaire J.F."/>
            <person name="Inderbitzin P."/>
            <person name="Gregorio O.A."/>
            <person name="Collins S.B."/>
            <person name="Wespe N."/>
            <person name="Knight-Connoni V."/>
        </authorList>
    </citation>
    <scope>NUCLEOTIDE SEQUENCE [LARGE SCALE GENOMIC DNA]</scope>
    <source>
        <strain evidence="13 14">DSM 19942</strain>
    </source>
</reference>
<keyword evidence="9 11" id="KW-0482">Metalloprotease</keyword>
<evidence type="ECO:0000256" key="2">
    <source>
        <dbReference type="ARBA" id="ARBA00004141"/>
    </source>
</evidence>
<evidence type="ECO:0000256" key="3">
    <source>
        <dbReference type="ARBA" id="ARBA00007931"/>
    </source>
</evidence>
<dbReference type="CDD" id="cd06163">
    <property type="entry name" value="S2P-M50_PDZ_RseP-like"/>
    <property type="match status" value="1"/>
</dbReference>
<evidence type="ECO:0000259" key="12">
    <source>
        <dbReference type="Pfam" id="PF02163"/>
    </source>
</evidence>
<evidence type="ECO:0000256" key="9">
    <source>
        <dbReference type="ARBA" id="ARBA00023049"/>
    </source>
</evidence>
<evidence type="ECO:0000256" key="11">
    <source>
        <dbReference type="RuleBase" id="RU362031"/>
    </source>
</evidence>
<keyword evidence="4" id="KW-0645">Protease</keyword>
<keyword evidence="8 11" id="KW-1133">Transmembrane helix</keyword>
<dbReference type="Proteomes" id="UP000577724">
    <property type="component" value="Unassembled WGS sequence"/>
</dbReference>
<sequence length="397" mass="44683">MLFAVCSVIIIFMILVFTHEFGHLFAAKFNNVNCPEFSVGMGPKLFSIKVNKTAYNFRLFPIGGYVRMAGDDETYYLVERDMYIVVKDEKILSIEENEVLNSSYVTIKSIDYIHRKITYSINDKICSLLLHEDAFVMLKSKKKIYISPYNSMLASKKPLQKSAILLAGPFANIAMALIILLSVNLIHGLPSSDAVIGTVNSDTSVLKPGDQIISVNDNRIENWNELRLILNFRSEKNQEIAIRRGEEYLNVQVEDSIMLSPMISRNIGNVLTATYQDTLHYSTILIKGLRDILTGEESLKNLSGPAGVMKQTYDITNTSTFHNLIIWASIMNLNVAIFNLLPIPALDGGRLLVIIIGVIRRKQIAPEKEGLIHLVGFTFMIGLTILATWNDLVKFFH</sequence>
<dbReference type="Gene3D" id="2.30.42.10">
    <property type="match status" value="1"/>
</dbReference>
<accession>A0ABX2MF65</accession>
<evidence type="ECO:0000256" key="5">
    <source>
        <dbReference type="ARBA" id="ARBA00022692"/>
    </source>
</evidence>
<feature type="transmembrane region" description="Helical" evidence="11">
    <location>
        <begin position="163"/>
        <end position="186"/>
    </location>
</feature>
<evidence type="ECO:0000256" key="6">
    <source>
        <dbReference type="ARBA" id="ARBA00022801"/>
    </source>
</evidence>
<keyword evidence="14" id="KW-1185">Reference proteome</keyword>
<dbReference type="PANTHER" id="PTHR42837:SF2">
    <property type="entry name" value="MEMBRANE METALLOPROTEASE ARASP2, CHLOROPLASTIC-RELATED"/>
    <property type="match status" value="1"/>
</dbReference>
<dbReference type="EC" id="3.4.24.-" evidence="11"/>
<dbReference type="InterPro" id="IPR008915">
    <property type="entry name" value="Peptidase_M50"/>
</dbReference>
<feature type="domain" description="Peptidase M50" evidence="12">
    <location>
        <begin position="8"/>
        <end position="382"/>
    </location>
</feature>
<name>A0ABX2MF65_9BACL</name>
<dbReference type="InterPro" id="IPR036034">
    <property type="entry name" value="PDZ_sf"/>
</dbReference>
<evidence type="ECO:0000313" key="14">
    <source>
        <dbReference type="Proteomes" id="UP000577724"/>
    </source>
</evidence>
<dbReference type="GO" id="GO:0008237">
    <property type="term" value="F:metallopeptidase activity"/>
    <property type="evidence" value="ECO:0007669"/>
    <property type="project" value="UniProtKB-KW"/>
</dbReference>
<dbReference type="PANTHER" id="PTHR42837">
    <property type="entry name" value="REGULATOR OF SIGMA-E PROTEASE RSEP"/>
    <property type="match status" value="1"/>
</dbReference>
<evidence type="ECO:0000256" key="8">
    <source>
        <dbReference type="ARBA" id="ARBA00022989"/>
    </source>
</evidence>
<evidence type="ECO:0000256" key="7">
    <source>
        <dbReference type="ARBA" id="ARBA00022833"/>
    </source>
</evidence>
<feature type="transmembrane region" description="Helical" evidence="11">
    <location>
        <begin position="370"/>
        <end position="389"/>
    </location>
</feature>
<dbReference type="InterPro" id="IPR004387">
    <property type="entry name" value="Pept_M50_Zn"/>
</dbReference>
<evidence type="ECO:0000256" key="10">
    <source>
        <dbReference type="ARBA" id="ARBA00023136"/>
    </source>
</evidence>
<evidence type="ECO:0000313" key="13">
    <source>
        <dbReference type="EMBL" id="NUU53034.1"/>
    </source>
</evidence>